<sequence>MTPIDLGVRQMLRGAPMAGSGLILLTLACWAFFFAGAGTGMDIWRMSVPGFPPATNHGAMMGSPVSVSAMSMTFMWWTMMLAMMMPGAFRHLPSQGTGTLSATANLLGFWISYAGIWLGFSVLATAIQYLLVDASLLHGMKMWSTNSWFSSTLLALAGLYQFTGLKARSLATCQAVPSDRSPVQNGTAYGLNCLISSFPLMLLLFVGGVMNIYWVALLTAVVALEKILPNPKPFSIATGVACLCAAVAVLIN</sequence>
<reference evidence="2 3" key="1">
    <citation type="submission" date="2023-03" db="EMBL/GenBank/DDBJ databases">
        <title>Roseibium porphyridii sp. nov. and Roseibium rhodosorbium sp. nov. isolated from marine algae, Porphyridium cruentum and Rhodosorus marinus, respectively.</title>
        <authorList>
            <person name="Lee M.W."/>
            <person name="Choi B.J."/>
            <person name="Lee J.K."/>
            <person name="Choi D.G."/>
            <person name="Baek J.H."/>
            <person name="Bayburt H."/>
            <person name="Kim J.M."/>
            <person name="Han D.M."/>
            <person name="Kim K.H."/>
            <person name="Jeon C.O."/>
        </authorList>
    </citation>
    <scope>NUCLEOTIDE SEQUENCE [LARGE SCALE GENOMIC DNA]</scope>
    <source>
        <strain evidence="2 3">KMA01</strain>
    </source>
</reference>
<accession>A0ABY8F3M7</accession>
<keyword evidence="1" id="KW-0472">Membrane</keyword>
<feature type="transmembrane region" description="Helical" evidence="1">
    <location>
        <begin position="200"/>
        <end position="222"/>
    </location>
</feature>
<evidence type="ECO:0000256" key="1">
    <source>
        <dbReference type="SAM" id="Phobius"/>
    </source>
</evidence>
<gene>
    <name evidence="2" type="ORF">K1718_00170</name>
</gene>
<proteinExistence type="predicted"/>
<feature type="transmembrane region" description="Helical" evidence="1">
    <location>
        <begin position="20"/>
        <end position="44"/>
    </location>
</feature>
<dbReference type="InterPro" id="IPR018688">
    <property type="entry name" value="PpoB2-like"/>
</dbReference>
<evidence type="ECO:0000313" key="3">
    <source>
        <dbReference type="Proteomes" id="UP001209803"/>
    </source>
</evidence>
<feature type="transmembrane region" description="Helical" evidence="1">
    <location>
        <begin position="65"/>
        <end position="89"/>
    </location>
</feature>
<dbReference type="Proteomes" id="UP001209803">
    <property type="component" value="Chromosome"/>
</dbReference>
<keyword evidence="1" id="KW-0812">Transmembrane</keyword>
<dbReference type="Pfam" id="PF09948">
    <property type="entry name" value="PpoB2"/>
    <property type="match status" value="1"/>
</dbReference>
<feature type="transmembrane region" description="Helical" evidence="1">
    <location>
        <begin position="143"/>
        <end position="162"/>
    </location>
</feature>
<keyword evidence="1" id="KW-1133">Transmembrane helix</keyword>
<keyword evidence="3" id="KW-1185">Reference proteome</keyword>
<dbReference type="RefSeq" id="WP_265680162.1">
    <property type="nucleotide sequence ID" value="NZ_CP120863.1"/>
</dbReference>
<evidence type="ECO:0000313" key="2">
    <source>
        <dbReference type="EMBL" id="WFE89811.1"/>
    </source>
</evidence>
<organism evidence="2 3">
    <name type="scientific">Roseibium porphyridii</name>
    <dbReference type="NCBI Taxonomy" id="2866279"/>
    <lineage>
        <taxon>Bacteria</taxon>
        <taxon>Pseudomonadati</taxon>
        <taxon>Pseudomonadota</taxon>
        <taxon>Alphaproteobacteria</taxon>
        <taxon>Hyphomicrobiales</taxon>
        <taxon>Stappiaceae</taxon>
        <taxon>Roseibium</taxon>
    </lineage>
</organism>
<feature type="transmembrane region" description="Helical" evidence="1">
    <location>
        <begin position="109"/>
        <end position="131"/>
    </location>
</feature>
<protein>
    <submittedName>
        <fullName evidence="2">DUF2182 domain-containing protein</fullName>
    </submittedName>
</protein>
<dbReference type="EMBL" id="CP120863">
    <property type="protein sequence ID" value="WFE89811.1"/>
    <property type="molecule type" value="Genomic_DNA"/>
</dbReference>
<feature type="transmembrane region" description="Helical" evidence="1">
    <location>
        <begin position="234"/>
        <end position="251"/>
    </location>
</feature>
<name>A0ABY8F3M7_9HYPH</name>